<dbReference type="Gene3D" id="3.40.50.300">
    <property type="entry name" value="P-loop containing nucleotide triphosphate hydrolases"/>
    <property type="match status" value="1"/>
</dbReference>
<dbReference type="InterPro" id="IPR006073">
    <property type="entry name" value="GTP-bd"/>
</dbReference>
<feature type="domain" description="G" evidence="1">
    <location>
        <begin position="28"/>
        <end position="119"/>
    </location>
</feature>
<dbReference type="AlphaFoldDB" id="A0A4S4LW53"/>
<organism evidence="2 3">
    <name type="scientific">Antrodiella citrinella</name>
    <dbReference type="NCBI Taxonomy" id="2447956"/>
    <lineage>
        <taxon>Eukaryota</taxon>
        <taxon>Fungi</taxon>
        <taxon>Dikarya</taxon>
        <taxon>Basidiomycota</taxon>
        <taxon>Agaricomycotina</taxon>
        <taxon>Agaricomycetes</taxon>
        <taxon>Polyporales</taxon>
        <taxon>Steccherinaceae</taxon>
        <taxon>Antrodiella</taxon>
    </lineage>
</organism>
<comment type="caution">
    <text evidence="2">The sequence shown here is derived from an EMBL/GenBank/DDBJ whole genome shotgun (WGS) entry which is preliminary data.</text>
</comment>
<dbReference type="OrthoDB" id="8954335at2759"/>
<dbReference type="InterPro" id="IPR027417">
    <property type="entry name" value="P-loop_NTPase"/>
</dbReference>
<dbReference type="GO" id="GO:0005525">
    <property type="term" value="F:GTP binding"/>
    <property type="evidence" value="ECO:0007669"/>
    <property type="project" value="InterPro"/>
</dbReference>
<evidence type="ECO:0000259" key="1">
    <source>
        <dbReference type="Pfam" id="PF01926"/>
    </source>
</evidence>
<accession>A0A4S4LW53</accession>
<reference evidence="2 3" key="1">
    <citation type="submission" date="2019-02" db="EMBL/GenBank/DDBJ databases">
        <title>Genome sequencing of the rare red list fungi Antrodiella citrinella (Flaviporus citrinellus).</title>
        <authorList>
            <person name="Buettner E."/>
            <person name="Kellner H."/>
        </authorList>
    </citation>
    <scope>NUCLEOTIDE SEQUENCE [LARGE SCALE GENOMIC DNA]</scope>
    <source>
        <strain evidence="2 3">DSM 108506</strain>
    </source>
</reference>
<dbReference type="SUPFAM" id="SSF52540">
    <property type="entry name" value="P-loop containing nucleoside triphosphate hydrolases"/>
    <property type="match status" value="1"/>
</dbReference>
<dbReference type="Pfam" id="PF01926">
    <property type="entry name" value="MMR_HSR1"/>
    <property type="match status" value="1"/>
</dbReference>
<keyword evidence="3" id="KW-1185">Reference proteome</keyword>
<proteinExistence type="predicted"/>
<evidence type="ECO:0000313" key="2">
    <source>
        <dbReference type="EMBL" id="THH15941.1"/>
    </source>
</evidence>
<name>A0A4S4LW53_9APHY</name>
<protein>
    <recommendedName>
        <fullName evidence="1">G domain-containing protein</fullName>
    </recommendedName>
</protein>
<gene>
    <name evidence="2" type="ORF">EUX98_g9380</name>
</gene>
<sequence length="160" mass="17414">MDSETATATTTNTNDDSITTNANDDSITIAVMGATGAGKSTFINLVSPIQFQVGEGLESCTAEVQSAVPFILDGKYVTLIDTPGFDDTVKTEAEILRLISTYLAKTYEAGRRLHGIVFLHRITDVRMGGVAKKNFRLFRKLCGDETLRSVIIATTMWQDV</sequence>
<dbReference type="EMBL" id="SGPM01000775">
    <property type="protein sequence ID" value="THH15941.1"/>
    <property type="molecule type" value="Genomic_DNA"/>
</dbReference>
<feature type="non-terminal residue" evidence="2">
    <location>
        <position position="160"/>
    </location>
</feature>
<evidence type="ECO:0000313" key="3">
    <source>
        <dbReference type="Proteomes" id="UP000308730"/>
    </source>
</evidence>
<dbReference type="Proteomes" id="UP000308730">
    <property type="component" value="Unassembled WGS sequence"/>
</dbReference>